<name>A0A813KPB1_POLGL</name>
<feature type="non-terminal residue" evidence="1">
    <location>
        <position position="283"/>
    </location>
</feature>
<protein>
    <submittedName>
        <fullName evidence="1">Uncharacterized protein</fullName>
    </submittedName>
</protein>
<proteinExistence type="predicted"/>
<evidence type="ECO:0000313" key="1">
    <source>
        <dbReference type="EMBL" id="CAE8706521.1"/>
    </source>
</evidence>
<sequence length="283" mass="31199">CTLRAARLLPTPSLTDYDTCFREKMSTNSSVDWGLPGAEFTALADCWCANNVSVAVEGYGCCGHNSFSRLCSLECNPDCSTDLAKQCIQDCPSMCLEASEYFVEANLCTRCSADTCFPVLKCLTAYAENLTKSGQLATQSRASAWWQDSAESAAPANVLSQVCLQPASVRRRARIDFLSFEVQCFASSWEELAISSVFIDGSTSHGSRFGIAASLARKHRGSVAFSLDREEADFTESTELKEYWDCWRNMPKHSSHWNVRLRAESDFASWNGGVSLQMQVGLN</sequence>
<comment type="caution">
    <text evidence="1">The sequence shown here is derived from an EMBL/GenBank/DDBJ whole genome shotgun (WGS) entry which is preliminary data.</text>
</comment>
<dbReference type="AlphaFoldDB" id="A0A813KPB1"/>
<reference evidence="1" key="1">
    <citation type="submission" date="2021-02" db="EMBL/GenBank/DDBJ databases">
        <authorList>
            <person name="Dougan E. K."/>
            <person name="Rhodes N."/>
            <person name="Thang M."/>
            <person name="Chan C."/>
        </authorList>
    </citation>
    <scope>NUCLEOTIDE SEQUENCE</scope>
</reference>
<dbReference type="Proteomes" id="UP000626109">
    <property type="component" value="Unassembled WGS sequence"/>
</dbReference>
<dbReference type="EMBL" id="CAJNNW010031231">
    <property type="protein sequence ID" value="CAE8706521.1"/>
    <property type="molecule type" value="Genomic_DNA"/>
</dbReference>
<evidence type="ECO:0000313" key="2">
    <source>
        <dbReference type="Proteomes" id="UP000626109"/>
    </source>
</evidence>
<gene>
    <name evidence="1" type="ORF">PGLA2088_LOCUS34226</name>
</gene>
<accession>A0A813KPB1</accession>
<organism evidence="1 2">
    <name type="scientific">Polarella glacialis</name>
    <name type="common">Dinoflagellate</name>
    <dbReference type="NCBI Taxonomy" id="89957"/>
    <lineage>
        <taxon>Eukaryota</taxon>
        <taxon>Sar</taxon>
        <taxon>Alveolata</taxon>
        <taxon>Dinophyceae</taxon>
        <taxon>Suessiales</taxon>
        <taxon>Suessiaceae</taxon>
        <taxon>Polarella</taxon>
    </lineage>
</organism>